<evidence type="ECO:0000313" key="3">
    <source>
        <dbReference type="Proteomes" id="UP000194360"/>
    </source>
</evidence>
<dbReference type="Proteomes" id="UP000194360">
    <property type="component" value="Unassembled WGS sequence"/>
</dbReference>
<dbReference type="EMBL" id="MIGB01000022">
    <property type="protein sequence ID" value="OSY38460.1"/>
    <property type="molecule type" value="Genomic_DNA"/>
</dbReference>
<proteinExistence type="predicted"/>
<organism evidence="2 3">
    <name type="scientific">Pseudonocardia autotrophica</name>
    <name type="common">Amycolata autotrophica</name>
    <name type="synonym">Nocardia autotrophica</name>
    <dbReference type="NCBI Taxonomy" id="2074"/>
    <lineage>
        <taxon>Bacteria</taxon>
        <taxon>Bacillati</taxon>
        <taxon>Actinomycetota</taxon>
        <taxon>Actinomycetes</taxon>
        <taxon>Pseudonocardiales</taxon>
        <taxon>Pseudonocardiaceae</taxon>
        <taxon>Pseudonocardia</taxon>
    </lineage>
</organism>
<sequence length="261" mass="26073">MSTILAKMAATTARDLDRRAAAATGPAKRVKLTAKATRAWEDVRRYGGEVPAGRLPVPAPAHVDLDAPTVRLHHVARPGARPASASPPERPTLTSRQKAGVGIGAAVLLFGGCGMLLGGSDPAPEGVDAASARPAVEAAEGAAVQPGPPAADANPADALACQDAASIIGDWSEHAVQLGAGTTLPQMARASDRASSDLSDAAVTAADPEVTASLRDASGLLEEAGAAARRVDGEAMTDIAGRSNGVFQGIVSACESAILGS</sequence>
<gene>
    <name evidence="2" type="ORF">BG845_03976</name>
</gene>
<reference evidence="2 3" key="1">
    <citation type="submission" date="2016-09" db="EMBL/GenBank/DDBJ databases">
        <title>Pseudonocardia autotrophica DSM535, a candidate organism with high potential of specific P450 cytochromes.</title>
        <authorList>
            <person name="Grumaz C."/>
            <person name="Vainshtein Y."/>
            <person name="Kirstahler P."/>
            <person name="Sohn K."/>
        </authorList>
    </citation>
    <scope>NUCLEOTIDE SEQUENCE [LARGE SCALE GENOMIC DNA]</scope>
    <source>
        <strain evidence="2 3">DSM 535</strain>
    </source>
</reference>
<feature type="compositionally biased region" description="Low complexity" evidence="1">
    <location>
        <begin position="77"/>
        <end position="87"/>
    </location>
</feature>
<feature type="region of interest" description="Disordered" evidence="1">
    <location>
        <begin position="76"/>
        <end position="95"/>
    </location>
</feature>
<protein>
    <submittedName>
        <fullName evidence="2">Uncharacterized protein</fullName>
    </submittedName>
</protein>
<dbReference type="AlphaFoldDB" id="A0A1Y2MTC7"/>
<accession>A0A1Y2MTC7</accession>
<name>A0A1Y2MTC7_PSEAH</name>
<keyword evidence="3" id="KW-1185">Reference proteome</keyword>
<comment type="caution">
    <text evidence="2">The sequence shown here is derived from an EMBL/GenBank/DDBJ whole genome shotgun (WGS) entry which is preliminary data.</text>
</comment>
<evidence type="ECO:0000256" key="1">
    <source>
        <dbReference type="SAM" id="MobiDB-lite"/>
    </source>
</evidence>
<evidence type="ECO:0000313" key="2">
    <source>
        <dbReference type="EMBL" id="OSY38460.1"/>
    </source>
</evidence>